<dbReference type="OrthoDB" id="2298277at2"/>
<dbReference type="Proteomes" id="UP000272003">
    <property type="component" value="Chromosome"/>
</dbReference>
<keyword evidence="2" id="KW-1185">Reference proteome</keyword>
<protein>
    <submittedName>
        <fullName evidence="1">Uncharacterized protein</fullName>
    </submittedName>
</protein>
<dbReference type="EMBL" id="CP032626">
    <property type="protein sequence ID" value="AYF92170.1"/>
    <property type="molecule type" value="Genomic_DNA"/>
</dbReference>
<dbReference type="KEGG" id="abom:D7I45_01020"/>
<accession>A0A387AYN8</accession>
<name>A0A387AYN8_9LACO</name>
<sequence>MKVKKIHKKHKNSKKINKAKLPLTVRGNFKPITKDFYGNWYYGNQPKIVVQDYLFRGDHPTDPVSGPGPLVMQRYGNTNAVYIRSLYAMNTYWPATLKVNDQQSYSVMVTSNAKKFNDFKIYTSVPTDQPIKEFVYANSHPELVDNHNLSMDQLNGLK</sequence>
<organism evidence="1 2">
    <name type="scientific">Apilactobacillus bombintestini</name>
    <dbReference type="NCBI Taxonomy" id="2419772"/>
    <lineage>
        <taxon>Bacteria</taxon>
        <taxon>Bacillati</taxon>
        <taxon>Bacillota</taxon>
        <taxon>Bacilli</taxon>
        <taxon>Lactobacillales</taxon>
        <taxon>Lactobacillaceae</taxon>
        <taxon>Apilactobacillus</taxon>
    </lineage>
</organism>
<dbReference type="RefSeq" id="WP_120783944.1">
    <property type="nucleotide sequence ID" value="NZ_CP032626.1"/>
</dbReference>
<evidence type="ECO:0000313" key="2">
    <source>
        <dbReference type="Proteomes" id="UP000272003"/>
    </source>
</evidence>
<dbReference type="AlphaFoldDB" id="A0A387AYN8"/>
<evidence type="ECO:0000313" key="1">
    <source>
        <dbReference type="EMBL" id="AYF92170.1"/>
    </source>
</evidence>
<reference evidence="1 2" key="1">
    <citation type="submission" date="2018-09" db="EMBL/GenBank/DDBJ databases">
        <title>Genome sequencing of strain BHWM-4.</title>
        <authorList>
            <person name="Heo J."/>
            <person name="Kim S.-J."/>
            <person name="Kwon S.-W."/>
        </authorList>
    </citation>
    <scope>NUCLEOTIDE SEQUENCE [LARGE SCALE GENOMIC DNA]</scope>
    <source>
        <strain evidence="1 2">BHWM-4</strain>
    </source>
</reference>
<gene>
    <name evidence="1" type="ORF">D7I45_01020</name>
</gene>
<proteinExistence type="predicted"/>